<proteinExistence type="predicted"/>
<evidence type="ECO:0000313" key="3">
    <source>
        <dbReference type="Proteomes" id="UP001597176"/>
    </source>
</evidence>
<dbReference type="Proteomes" id="UP001597176">
    <property type="component" value="Unassembled WGS sequence"/>
</dbReference>
<sequence>MALDQDGCGPFPEAGTPAGETRVDLTLPDVWGLDEAGLARWFPHLDGRWTDQTKALVQRFTASGLDLNWNWFETATDWQCTCCGRRKPEIVRLIEGGTLLAHLHVHHDHLREHLGGRLNERFGIPWAKNVPTAARNASDHMRALVLRFLDTMVCDGCNAAEGEAKKALGRDVHRHFSFTPSEISRFVRPRANALHEVDIETARAIWLDLRAGFEDRLAFVEVLVERLATGSFAVERNANSRPLVQPSALDDFLGRQFLKQSSVRELCSWRGRLWSDLSVRSLSRDGIGRSRRPQRLSRARTPTDVEYATFEEKPKRAWERTSSDWSCPGCGRGKRAILRLGGSGQWFGEIRIHEGVRLEGNAENLAYRRELYPEHLDAPVVSDRRQRFVCSDCGDVSSELRRARPDLGTPMLTLQDVRDCLGDIRDNEKTHIDLDRAAERAEGNFDLQRADWEFTVHRDISGDLWALRLRYGLAAKDELRAALTSFAHASGVAPDATPEALGWLLRQGKAFRNQTCGPD</sequence>
<gene>
    <name evidence="2" type="ORF">ACFQ4G_19095</name>
</gene>
<protein>
    <submittedName>
        <fullName evidence="2">Uncharacterized protein</fullName>
    </submittedName>
</protein>
<accession>A0ABW3X401</accession>
<feature type="region of interest" description="Disordered" evidence="1">
    <location>
        <begin position="1"/>
        <end position="20"/>
    </location>
</feature>
<evidence type="ECO:0000313" key="2">
    <source>
        <dbReference type="EMBL" id="MFD1303678.1"/>
    </source>
</evidence>
<evidence type="ECO:0000256" key="1">
    <source>
        <dbReference type="SAM" id="MobiDB-lite"/>
    </source>
</evidence>
<reference evidence="3" key="1">
    <citation type="journal article" date="2019" name="Int. J. Syst. Evol. Microbiol.">
        <title>The Global Catalogue of Microorganisms (GCM) 10K type strain sequencing project: providing services to taxonomists for standard genome sequencing and annotation.</title>
        <authorList>
            <consortium name="The Broad Institute Genomics Platform"/>
            <consortium name="The Broad Institute Genome Sequencing Center for Infectious Disease"/>
            <person name="Wu L."/>
            <person name="Ma J."/>
        </authorList>
    </citation>
    <scope>NUCLEOTIDE SEQUENCE [LARGE SCALE GENOMIC DNA]</scope>
    <source>
        <strain evidence="3">CCUG 56108</strain>
    </source>
</reference>
<name>A0ABW3X401_9HYPH</name>
<keyword evidence="3" id="KW-1185">Reference proteome</keyword>
<dbReference type="EMBL" id="JBHTND010000035">
    <property type="protein sequence ID" value="MFD1303678.1"/>
    <property type="molecule type" value="Genomic_DNA"/>
</dbReference>
<comment type="caution">
    <text evidence="2">The sequence shown here is derived from an EMBL/GenBank/DDBJ whole genome shotgun (WGS) entry which is preliminary data.</text>
</comment>
<dbReference type="RefSeq" id="WP_238209254.1">
    <property type="nucleotide sequence ID" value="NZ_JBHTND010000035.1"/>
</dbReference>
<organism evidence="2 3">
    <name type="scientific">Methylobacterium marchantiae</name>
    <dbReference type="NCBI Taxonomy" id="600331"/>
    <lineage>
        <taxon>Bacteria</taxon>
        <taxon>Pseudomonadati</taxon>
        <taxon>Pseudomonadota</taxon>
        <taxon>Alphaproteobacteria</taxon>
        <taxon>Hyphomicrobiales</taxon>
        <taxon>Methylobacteriaceae</taxon>
        <taxon>Methylobacterium</taxon>
    </lineage>
</organism>